<evidence type="ECO:0000313" key="2">
    <source>
        <dbReference type="Proteomes" id="UP000673691"/>
    </source>
</evidence>
<dbReference type="AlphaFoldDB" id="A0A8H8A003"/>
<dbReference type="Gene3D" id="3.40.50.720">
    <property type="entry name" value="NAD(P)-binding Rossmann-like Domain"/>
    <property type="match status" value="1"/>
</dbReference>
<dbReference type="EMBL" id="JAEFCI010002598">
    <property type="protein sequence ID" value="KAG5462123.1"/>
    <property type="molecule type" value="Genomic_DNA"/>
</dbReference>
<keyword evidence="2" id="KW-1185">Reference proteome</keyword>
<dbReference type="OrthoDB" id="41403at2759"/>
<organism evidence="1 2">
    <name type="scientific">Olpidium bornovanus</name>
    <dbReference type="NCBI Taxonomy" id="278681"/>
    <lineage>
        <taxon>Eukaryota</taxon>
        <taxon>Fungi</taxon>
        <taxon>Fungi incertae sedis</taxon>
        <taxon>Olpidiomycota</taxon>
        <taxon>Olpidiomycotina</taxon>
        <taxon>Olpidiomycetes</taxon>
        <taxon>Olpidiales</taxon>
        <taxon>Olpidiaceae</taxon>
        <taxon>Olpidium</taxon>
    </lineage>
</organism>
<protein>
    <submittedName>
        <fullName evidence="1">Uncharacterized protein</fullName>
    </submittedName>
</protein>
<proteinExistence type="predicted"/>
<sequence>MAGIVVSIQIKDVNLTVEQTLPISDVVITGVPAKNYKVPTRDLKEGVIAINFSTVKNFEDDVKTRASIFVPSVGKVTVAMLERNLVRLASHANKDAVKIPI</sequence>
<gene>
    <name evidence="1" type="ORF">BJ554DRAFT_5582</name>
</gene>
<dbReference type="Proteomes" id="UP000673691">
    <property type="component" value="Unassembled WGS sequence"/>
</dbReference>
<evidence type="ECO:0000313" key="1">
    <source>
        <dbReference type="EMBL" id="KAG5462123.1"/>
    </source>
</evidence>
<accession>A0A8H8A003</accession>
<name>A0A8H8A003_9FUNG</name>
<reference evidence="1 2" key="1">
    <citation type="journal article" name="Sci. Rep.">
        <title>Genome-scale phylogenetic analyses confirm Olpidium as the closest living zoosporic fungus to the non-flagellated, terrestrial fungi.</title>
        <authorList>
            <person name="Chang Y."/>
            <person name="Rochon D."/>
            <person name="Sekimoto S."/>
            <person name="Wang Y."/>
            <person name="Chovatia M."/>
            <person name="Sandor L."/>
            <person name="Salamov A."/>
            <person name="Grigoriev I.V."/>
            <person name="Stajich J.E."/>
            <person name="Spatafora J.W."/>
        </authorList>
    </citation>
    <scope>NUCLEOTIDE SEQUENCE [LARGE SCALE GENOMIC DNA]</scope>
    <source>
        <strain evidence="1">S191</strain>
    </source>
</reference>
<comment type="caution">
    <text evidence="1">The sequence shown here is derived from an EMBL/GenBank/DDBJ whole genome shotgun (WGS) entry which is preliminary data.</text>
</comment>